<feature type="non-terminal residue" evidence="1">
    <location>
        <position position="1"/>
    </location>
</feature>
<accession>A0A0K2T1G3</accession>
<sequence length="184" mass="20290">IVNNGLPEGYIGQLHIVPANDSTRRDNESLLNGNCMKCSRMSKDQRVCYTTSCQNEGTDLPSGSSCSDCTFVYQETNTYVLTCKYVKCSNATSLPSYTIENISNFTKSHNSTITSLTKCFQCTNQNEGCDEISCEREVRTCFDGNHRKVHCGLDCLACQNGIDEGCLFIPCRIGDMPGTCYGNC</sequence>
<organism evidence="1">
    <name type="scientific">Lepeophtheirus salmonis</name>
    <name type="common">Salmon louse</name>
    <name type="synonym">Caligus salmonis</name>
    <dbReference type="NCBI Taxonomy" id="72036"/>
    <lineage>
        <taxon>Eukaryota</taxon>
        <taxon>Metazoa</taxon>
        <taxon>Ecdysozoa</taxon>
        <taxon>Arthropoda</taxon>
        <taxon>Crustacea</taxon>
        <taxon>Multicrustacea</taxon>
        <taxon>Hexanauplia</taxon>
        <taxon>Copepoda</taxon>
        <taxon>Siphonostomatoida</taxon>
        <taxon>Caligidae</taxon>
        <taxon>Lepeophtheirus</taxon>
    </lineage>
</organism>
<name>A0A0K2T1G3_LEPSM</name>
<reference evidence="1" key="1">
    <citation type="submission" date="2014-05" db="EMBL/GenBank/DDBJ databases">
        <authorList>
            <person name="Chronopoulou M."/>
        </authorList>
    </citation>
    <scope>NUCLEOTIDE SEQUENCE</scope>
    <source>
        <tissue evidence="1">Whole organism</tissue>
    </source>
</reference>
<proteinExistence type="predicted"/>
<dbReference type="AlphaFoldDB" id="A0A0K2T1G3"/>
<evidence type="ECO:0000313" key="1">
    <source>
        <dbReference type="EMBL" id="CDW19675.1"/>
    </source>
</evidence>
<protein>
    <submittedName>
        <fullName evidence="1">Uncharacterized protein</fullName>
    </submittedName>
</protein>
<dbReference type="EMBL" id="HACA01002314">
    <property type="protein sequence ID" value="CDW19675.1"/>
    <property type="molecule type" value="Transcribed_RNA"/>
</dbReference>